<dbReference type="InterPro" id="IPR006626">
    <property type="entry name" value="PbH1"/>
</dbReference>
<dbReference type="RefSeq" id="WP_280317912.1">
    <property type="nucleotide sequence ID" value="NZ_CP118605.1"/>
</dbReference>
<dbReference type="InterPro" id="IPR022409">
    <property type="entry name" value="PKD/Chitinase_dom"/>
</dbReference>
<dbReference type="EMBL" id="CP118605">
    <property type="protein sequence ID" value="WGL15247.1"/>
    <property type="molecule type" value="Genomic_DNA"/>
</dbReference>
<dbReference type="SUPFAM" id="SSF49299">
    <property type="entry name" value="PKD domain"/>
    <property type="match status" value="2"/>
</dbReference>
<dbReference type="InterPro" id="IPR011050">
    <property type="entry name" value="Pectin_lyase_fold/virulence"/>
</dbReference>
<evidence type="ECO:0000313" key="2">
    <source>
        <dbReference type="EMBL" id="WGL15247.1"/>
    </source>
</evidence>
<dbReference type="CDD" id="cd00146">
    <property type="entry name" value="PKD"/>
    <property type="match status" value="2"/>
</dbReference>
<evidence type="ECO:0000313" key="3">
    <source>
        <dbReference type="Proteomes" id="UP001236500"/>
    </source>
</evidence>
<dbReference type="Proteomes" id="UP001236500">
    <property type="component" value="Chromosome"/>
</dbReference>
<dbReference type="SMART" id="SM00089">
    <property type="entry name" value="PKD"/>
    <property type="match status" value="2"/>
</dbReference>
<dbReference type="Gene3D" id="2.160.20.10">
    <property type="entry name" value="Single-stranded right-handed beta-helix, Pectin lyase-like"/>
    <property type="match status" value="1"/>
</dbReference>
<protein>
    <submittedName>
        <fullName evidence="2">PKD domain-containing protein</fullName>
    </submittedName>
</protein>
<accession>A0ABY8NAY7</accession>
<dbReference type="InterPro" id="IPR039448">
    <property type="entry name" value="Beta_helix"/>
</dbReference>
<dbReference type="InterPro" id="IPR012334">
    <property type="entry name" value="Pectin_lyas_fold"/>
</dbReference>
<dbReference type="Pfam" id="PF13229">
    <property type="entry name" value="Beta_helix"/>
    <property type="match status" value="1"/>
</dbReference>
<reference evidence="2 3" key="1">
    <citation type="submission" date="2023-02" db="EMBL/GenBank/DDBJ databases">
        <title>Description and genomic characterization of Microbulbifer bruguierae sp. nov., isolated from the sediment of mangrove plant Bruguiera sexangula.</title>
        <authorList>
            <person name="Long M."/>
        </authorList>
    </citation>
    <scope>NUCLEOTIDE SEQUENCE [LARGE SCALE GENOMIC DNA]</scope>
    <source>
        <strain evidence="2 3">H12</strain>
    </source>
</reference>
<dbReference type="InterPro" id="IPR000601">
    <property type="entry name" value="PKD_dom"/>
</dbReference>
<proteinExistence type="predicted"/>
<keyword evidence="3" id="KW-1185">Reference proteome</keyword>
<dbReference type="PROSITE" id="PS50093">
    <property type="entry name" value="PKD"/>
    <property type="match status" value="1"/>
</dbReference>
<evidence type="ECO:0000259" key="1">
    <source>
        <dbReference type="PROSITE" id="PS50093"/>
    </source>
</evidence>
<feature type="domain" description="PKD" evidence="1">
    <location>
        <begin position="36"/>
        <end position="125"/>
    </location>
</feature>
<dbReference type="SMART" id="SM00710">
    <property type="entry name" value="PbH1"/>
    <property type="match status" value="4"/>
</dbReference>
<dbReference type="Pfam" id="PF22352">
    <property type="entry name" value="K319L-like_PKD"/>
    <property type="match status" value="2"/>
</dbReference>
<dbReference type="InterPro" id="IPR029865">
    <property type="entry name" value="KIAA0319-like"/>
</dbReference>
<sequence length="661" mass="70280">MKNFFPICILSTLLIGCGGSGGSDGGDGAVAPQNRAPIAVAGNNLSTDLGQSVNLSGAASSDPDGDSLTYSWSISSSPGNSNPIISSGSQVEANFTADTAGSYEIELTVSDGSISSSDTITITVTGASNPSLVANAGSGYSASEGFQIQLDGSASTAADNSSLTYSWKIVSAPSSSTTMLVDANSATPTLESTSVGSYEVELTVTSDDGSTATDIATVLVLDYLPIMTKAENYTQILPADDTRIIYVSSQTGDDANDGLSSETPVQTIQHGASLLRDGFPDWLALKAGDTWETGIGGWRKSGRSADEPMVITSYGSGDARPLLRTHDQDALRYQGGSGSPAYVDYLVIHGLHFFAASREPGSPDFTSETSNSTGIVWLRGTNSLLIEDNMFQYFTTAIVLQETGDIDIKNVLIKNNVITDSYGVGSHSQGIYIQSTDNVRIERNVFDHVGWNEQIEGANKTKFNHSIYVQSSNRGVEIVDNIIARSSSHGIQLRPGGLMQGNVLVENAISLMLGGDSMEGEPGIIQDNVILHGSDLSDEEYRGWGIDLTANIVSAEVRNNIVAHENSMASDPRAIKEHTLSTESGNAIYEWGSQSQSEEIFVNPSITIADLDLQAGGSGTLESFYENIRKKSLRDPSTHSESKYDVDYIRHYFQDGFKIAQ</sequence>
<dbReference type="PROSITE" id="PS51257">
    <property type="entry name" value="PROKAR_LIPOPROTEIN"/>
    <property type="match status" value="1"/>
</dbReference>
<dbReference type="PANTHER" id="PTHR46182:SF2">
    <property type="entry name" value="FI19480P1"/>
    <property type="match status" value="1"/>
</dbReference>
<gene>
    <name evidence="2" type="ORF">PVT68_10740</name>
</gene>
<dbReference type="SUPFAM" id="SSF51126">
    <property type="entry name" value="Pectin lyase-like"/>
    <property type="match status" value="1"/>
</dbReference>
<organism evidence="2 3">
    <name type="scientific">Microbulbifer bruguierae</name>
    <dbReference type="NCBI Taxonomy" id="3029061"/>
    <lineage>
        <taxon>Bacteria</taxon>
        <taxon>Pseudomonadati</taxon>
        <taxon>Pseudomonadota</taxon>
        <taxon>Gammaproteobacteria</taxon>
        <taxon>Cellvibrionales</taxon>
        <taxon>Microbulbiferaceae</taxon>
        <taxon>Microbulbifer</taxon>
    </lineage>
</organism>
<dbReference type="Gene3D" id="2.60.40.10">
    <property type="entry name" value="Immunoglobulins"/>
    <property type="match status" value="2"/>
</dbReference>
<name>A0ABY8NAY7_9GAMM</name>
<dbReference type="PANTHER" id="PTHR46182">
    <property type="entry name" value="FI19480P1"/>
    <property type="match status" value="1"/>
</dbReference>
<dbReference type="InterPro" id="IPR013783">
    <property type="entry name" value="Ig-like_fold"/>
</dbReference>
<dbReference type="InterPro" id="IPR035986">
    <property type="entry name" value="PKD_dom_sf"/>
</dbReference>